<dbReference type="AlphaFoldDB" id="A0A0H5PVX3"/>
<dbReference type="InterPro" id="IPR003593">
    <property type="entry name" value="AAA+_ATPase"/>
</dbReference>
<name>A0A0H5PVX3_9ZZZZ</name>
<reference evidence="2" key="1">
    <citation type="submission" date="2015-06" db="EMBL/GenBank/DDBJ databases">
        <authorList>
            <person name="Joergensen T."/>
        </authorList>
    </citation>
    <scope>NUCLEOTIDE SEQUENCE</scope>
    <source>
        <strain evidence="2">RGRH0098</strain>
    </source>
</reference>
<dbReference type="Gene3D" id="3.40.50.300">
    <property type="entry name" value="P-loop containing nucleotide triphosphate hydrolases"/>
    <property type="match status" value="1"/>
</dbReference>
<dbReference type="InterPro" id="IPR002611">
    <property type="entry name" value="IstB_ATP-bd"/>
</dbReference>
<reference evidence="2" key="2">
    <citation type="submission" date="2015-07" db="EMBL/GenBank/DDBJ databases">
        <title>Plasmids, circular viruses and viroids from rat gut.</title>
        <authorList>
            <person name="Jorgensen T.J."/>
            <person name="Hansen M.A."/>
            <person name="Xu Z."/>
            <person name="Tabak M.A."/>
            <person name="Sorensen S.J."/>
            <person name="Hansen L.H."/>
        </authorList>
    </citation>
    <scope>NUCLEOTIDE SEQUENCE</scope>
    <source>
        <strain evidence="2">RGRH0098</strain>
    </source>
</reference>
<feature type="domain" description="AAA+ ATPase" evidence="1">
    <location>
        <begin position="86"/>
        <end position="213"/>
    </location>
</feature>
<evidence type="ECO:0000313" key="2">
    <source>
        <dbReference type="EMBL" id="CRY93901.1"/>
    </source>
</evidence>
<dbReference type="InterPro" id="IPR027417">
    <property type="entry name" value="P-loop_NTPase"/>
</dbReference>
<accession>A0A0H5PVX3</accession>
<dbReference type="PANTHER" id="PTHR30050:SF4">
    <property type="entry name" value="ATP-BINDING PROTEIN RV3427C IN INSERTION SEQUENCE-RELATED"/>
    <property type="match status" value="1"/>
</dbReference>
<dbReference type="CDD" id="cd00009">
    <property type="entry name" value="AAA"/>
    <property type="match status" value="1"/>
</dbReference>
<dbReference type="PANTHER" id="PTHR30050">
    <property type="entry name" value="CHROMOSOMAL REPLICATION INITIATOR PROTEIN DNAA"/>
    <property type="match status" value="1"/>
</dbReference>
<dbReference type="InterPro" id="IPR028350">
    <property type="entry name" value="DNAC/IstB-like"/>
</dbReference>
<evidence type="ECO:0000259" key="1">
    <source>
        <dbReference type="SMART" id="SM00382"/>
    </source>
</evidence>
<dbReference type="PIRSF" id="PIRSF003073">
    <property type="entry name" value="DNAC_TnpB_IstB"/>
    <property type="match status" value="1"/>
</dbReference>
<dbReference type="Pfam" id="PF01695">
    <property type="entry name" value="IstB_IS21"/>
    <property type="match status" value="1"/>
</dbReference>
<dbReference type="SMART" id="SM00382">
    <property type="entry name" value="AAA"/>
    <property type="match status" value="1"/>
</dbReference>
<dbReference type="GO" id="GO:0006260">
    <property type="term" value="P:DNA replication"/>
    <property type="evidence" value="ECO:0007669"/>
    <property type="project" value="TreeGrafter"/>
</dbReference>
<dbReference type="EMBL" id="LN852788">
    <property type="protein sequence ID" value="CRY93901.1"/>
    <property type="molecule type" value="Genomic_DNA"/>
</dbReference>
<organism evidence="2">
    <name type="scientific">uncultured prokaryote</name>
    <dbReference type="NCBI Taxonomy" id="198431"/>
    <lineage>
        <taxon>unclassified sequences</taxon>
        <taxon>environmental samples</taxon>
    </lineage>
</organism>
<dbReference type="SUPFAM" id="SSF52540">
    <property type="entry name" value="P-loop containing nucleoside triphosphate hydrolases"/>
    <property type="match status" value="1"/>
</dbReference>
<sequence>MKNADLLTITNALQRLGFEVRVDALPDLAEELAQIADSTENMNFEKRLKLSRMHSSSYFRDYIDKKDRGIDSDMLKELLTLSFMEKRENIVFWGSPGTGKSWLAQMIATSACKANKRVRWVDFQPLYRELENLKTNMRRFESRLNYYSKFDLLCIDEFLNCPLEDSYAIQEFFKRIDDIGQCTLIICCQSNPINWSKLFSITSFGESIRGRILCRAKLINTKGEDLRLCK</sequence>
<proteinExistence type="predicted"/>
<protein>
    <recommendedName>
        <fullName evidence="1">AAA+ ATPase domain-containing protein</fullName>
    </recommendedName>
</protein>
<dbReference type="GO" id="GO:0005524">
    <property type="term" value="F:ATP binding"/>
    <property type="evidence" value="ECO:0007669"/>
    <property type="project" value="InterPro"/>
</dbReference>